<keyword evidence="3" id="KW-1185">Reference proteome</keyword>
<dbReference type="GeneID" id="37017020"/>
<gene>
    <name evidence="2" type="ORF">BCV69DRAFT_44458</name>
</gene>
<protein>
    <recommendedName>
        <fullName evidence="4">Fungal-type protein kinase domain-containing protein</fullName>
    </recommendedName>
</protein>
<dbReference type="EMBL" id="KZ819332">
    <property type="protein sequence ID" value="PWN19100.1"/>
    <property type="molecule type" value="Genomic_DNA"/>
</dbReference>
<evidence type="ECO:0008006" key="4">
    <source>
        <dbReference type="Google" id="ProtNLM"/>
    </source>
</evidence>
<reference evidence="2 3" key="1">
    <citation type="journal article" date="2018" name="Mol. Biol. Evol.">
        <title>Broad Genomic Sampling Reveals a Smut Pathogenic Ancestry of the Fungal Clade Ustilaginomycotina.</title>
        <authorList>
            <person name="Kijpornyongpan T."/>
            <person name="Mondo S.J."/>
            <person name="Barry K."/>
            <person name="Sandor L."/>
            <person name="Lee J."/>
            <person name="Lipzen A."/>
            <person name="Pangilinan J."/>
            <person name="LaButti K."/>
            <person name="Hainaut M."/>
            <person name="Henrissat B."/>
            <person name="Grigoriev I.V."/>
            <person name="Spatafora J.W."/>
            <person name="Aime M.C."/>
        </authorList>
    </citation>
    <scope>NUCLEOTIDE SEQUENCE [LARGE SCALE GENOMIC DNA]</scope>
    <source>
        <strain evidence="2 3">MCA 4718</strain>
    </source>
</reference>
<organism evidence="2 3">
    <name type="scientific">Pseudomicrostroma glucosiphilum</name>
    <dbReference type="NCBI Taxonomy" id="1684307"/>
    <lineage>
        <taxon>Eukaryota</taxon>
        <taxon>Fungi</taxon>
        <taxon>Dikarya</taxon>
        <taxon>Basidiomycota</taxon>
        <taxon>Ustilaginomycotina</taxon>
        <taxon>Exobasidiomycetes</taxon>
        <taxon>Microstromatales</taxon>
        <taxon>Microstromatales incertae sedis</taxon>
        <taxon>Pseudomicrostroma</taxon>
    </lineage>
</organism>
<evidence type="ECO:0000256" key="1">
    <source>
        <dbReference type="SAM" id="MobiDB-lite"/>
    </source>
</evidence>
<feature type="region of interest" description="Disordered" evidence="1">
    <location>
        <begin position="65"/>
        <end position="99"/>
    </location>
</feature>
<feature type="region of interest" description="Disordered" evidence="1">
    <location>
        <begin position="1"/>
        <end position="33"/>
    </location>
</feature>
<dbReference type="RefSeq" id="XP_025346260.1">
    <property type="nucleotide sequence ID" value="XM_025495286.1"/>
</dbReference>
<dbReference type="AlphaFoldDB" id="A0A316U1M7"/>
<name>A0A316U1M7_9BASI</name>
<evidence type="ECO:0000313" key="2">
    <source>
        <dbReference type="EMBL" id="PWN19100.1"/>
    </source>
</evidence>
<dbReference type="OrthoDB" id="3425806at2759"/>
<dbReference type="Proteomes" id="UP000245942">
    <property type="component" value="Unassembled WGS sequence"/>
</dbReference>
<evidence type="ECO:0000313" key="3">
    <source>
        <dbReference type="Proteomes" id="UP000245942"/>
    </source>
</evidence>
<proteinExistence type="predicted"/>
<sequence>MSETISGKRSQKEPEAVPSTSTDSRPDYTFSFRPVQVTASPKKRYDMSLVPDALIDTLLEQRGLTPEVGPSVSMRSTTPETTSSPAARETITEGAPQMELDIKRDATNFRYPGIYEMYTNATVDASAKAVMASSQVRGAFRLLNEDLDEGKRESVLVKNICDLSASVRRELGAEGSDYGEVTALEKYRMRKPLSMIQGQVRANVVIDKVDIVIPRSKKAMAIKTVPSDPLEATIECCWSNALSFIEAKVEKACDLRDELSLQCLRYTIFQYQAPCSHVHFVTWCANLVRLWVVNASLYGCSRGFDTRDPEDQLEIVKILRFVNLEQYSTQLCGHWDVKTIKQLSLEPDTVAPGNPLCINLAGHLQDLNVRPGPFRTRTAVLVEQTEAAQKHMLKVSWQDPHLRLHELAMMRGVASFSDESKLPYAAVPLGLALIEPHDFQTDNSAPLEKIGTLPPHFTTRVVCALVYKHHLGDLIGRQVLPHDLVHIHVELARQLLSLAKHGYHYRDLNEGNVRLLRGSINTLLLIDLGNVRRDLSPRGKSGSTDAEAIIERARDDTRSANEYFLPTCFVDAKKAIKKWNSEVTRSKVVFKSAVDSDASDGLQLGLLRVSERLSDLHQALRSQAKYSHRYIDDLESATYQHFWRVSAPCLPINCSSLELIHSPSTFLRMSLVAADGSQR</sequence>
<accession>A0A316U1M7</accession>
<feature type="compositionally biased region" description="Low complexity" evidence="1">
    <location>
        <begin position="73"/>
        <end position="88"/>
    </location>
</feature>